<dbReference type="AlphaFoldDB" id="A0A2X2T1Q7"/>
<dbReference type="EMBL" id="UAVU01000003">
    <property type="protein sequence ID" value="SQA98278.1"/>
    <property type="molecule type" value="Genomic_DNA"/>
</dbReference>
<evidence type="ECO:0000313" key="2">
    <source>
        <dbReference type="Proteomes" id="UP000251197"/>
    </source>
</evidence>
<name>A0A2X2T1Q7_9ENTR</name>
<gene>
    <name evidence="1" type="ORF">NCTC12120_02138</name>
</gene>
<proteinExistence type="predicted"/>
<protein>
    <submittedName>
        <fullName evidence="1">Uncharacterized protein</fullName>
    </submittedName>
</protein>
<accession>A0A2X2T1Q7</accession>
<evidence type="ECO:0000313" key="1">
    <source>
        <dbReference type="EMBL" id="SQA98278.1"/>
    </source>
</evidence>
<sequence>MALTTATLPTPVAKTAGTLSILIPPMATVE</sequence>
<dbReference type="Proteomes" id="UP000251197">
    <property type="component" value="Unassembled WGS sequence"/>
</dbReference>
<organism evidence="1 2">
    <name type="scientific">Cedecea neteri</name>
    <dbReference type="NCBI Taxonomy" id="158822"/>
    <lineage>
        <taxon>Bacteria</taxon>
        <taxon>Pseudomonadati</taxon>
        <taxon>Pseudomonadota</taxon>
        <taxon>Gammaproteobacteria</taxon>
        <taxon>Enterobacterales</taxon>
        <taxon>Enterobacteriaceae</taxon>
        <taxon>Cedecea</taxon>
    </lineage>
</organism>
<reference evidence="1 2" key="1">
    <citation type="submission" date="2018-06" db="EMBL/GenBank/DDBJ databases">
        <authorList>
            <consortium name="Pathogen Informatics"/>
            <person name="Doyle S."/>
        </authorList>
    </citation>
    <scope>NUCLEOTIDE SEQUENCE [LARGE SCALE GENOMIC DNA]</scope>
    <source>
        <strain evidence="1 2">NCTC12120</strain>
    </source>
</reference>